<gene>
    <name evidence="1" type="ORF">P171DRAFT_421082</name>
</gene>
<proteinExistence type="predicted"/>
<reference evidence="1" key="1">
    <citation type="journal article" date="2020" name="Stud. Mycol.">
        <title>101 Dothideomycetes genomes: a test case for predicting lifestyles and emergence of pathogens.</title>
        <authorList>
            <person name="Haridas S."/>
            <person name="Albert R."/>
            <person name="Binder M."/>
            <person name="Bloem J."/>
            <person name="Labutti K."/>
            <person name="Salamov A."/>
            <person name="Andreopoulos B."/>
            <person name="Baker S."/>
            <person name="Barry K."/>
            <person name="Bills G."/>
            <person name="Bluhm B."/>
            <person name="Cannon C."/>
            <person name="Castanera R."/>
            <person name="Culley D."/>
            <person name="Daum C."/>
            <person name="Ezra D."/>
            <person name="Gonzalez J."/>
            <person name="Henrissat B."/>
            <person name="Kuo A."/>
            <person name="Liang C."/>
            <person name="Lipzen A."/>
            <person name="Lutzoni F."/>
            <person name="Magnuson J."/>
            <person name="Mondo S."/>
            <person name="Nolan M."/>
            <person name="Ohm R."/>
            <person name="Pangilinan J."/>
            <person name="Park H.-J."/>
            <person name="Ramirez L."/>
            <person name="Alfaro M."/>
            <person name="Sun H."/>
            <person name="Tritt A."/>
            <person name="Yoshinaga Y."/>
            <person name="Zwiers L.-H."/>
            <person name="Turgeon B."/>
            <person name="Goodwin S."/>
            <person name="Spatafora J."/>
            <person name="Crous P."/>
            <person name="Grigoriev I."/>
        </authorList>
    </citation>
    <scope>NUCLEOTIDE SEQUENCE</scope>
    <source>
        <strain evidence="1">CBS 690.94</strain>
    </source>
</reference>
<sequence>MESLSKPFTIQINGKPVAPVDPKADDVVQAQLGSEAATFELKNGRLVSGDWVLGRNLTENRSMAPKKISWFKAGTEPANRLHSVIAFEEGGEHKLKFGGGLLIAEDGGVFVDLLGGKYPIPVIFCANSLKGEEVMAASQLQFKE</sequence>
<evidence type="ECO:0000313" key="2">
    <source>
        <dbReference type="Proteomes" id="UP000799764"/>
    </source>
</evidence>
<comment type="caution">
    <text evidence="1">The sequence shown here is derived from an EMBL/GenBank/DDBJ whole genome shotgun (WGS) entry which is preliminary data.</text>
</comment>
<accession>A0A9P4P9D7</accession>
<keyword evidence="2" id="KW-1185">Reference proteome</keyword>
<dbReference type="Proteomes" id="UP000799764">
    <property type="component" value="Unassembled WGS sequence"/>
</dbReference>
<evidence type="ECO:0000313" key="1">
    <source>
        <dbReference type="EMBL" id="KAF2439830.1"/>
    </source>
</evidence>
<organism evidence="1 2">
    <name type="scientific">Karstenula rhodostoma CBS 690.94</name>
    <dbReference type="NCBI Taxonomy" id="1392251"/>
    <lineage>
        <taxon>Eukaryota</taxon>
        <taxon>Fungi</taxon>
        <taxon>Dikarya</taxon>
        <taxon>Ascomycota</taxon>
        <taxon>Pezizomycotina</taxon>
        <taxon>Dothideomycetes</taxon>
        <taxon>Pleosporomycetidae</taxon>
        <taxon>Pleosporales</taxon>
        <taxon>Massarineae</taxon>
        <taxon>Didymosphaeriaceae</taxon>
        <taxon>Karstenula</taxon>
    </lineage>
</organism>
<name>A0A9P4P9D7_9PLEO</name>
<dbReference type="AlphaFoldDB" id="A0A9P4P9D7"/>
<dbReference type="OrthoDB" id="3439489at2759"/>
<dbReference type="EMBL" id="MU001508">
    <property type="protein sequence ID" value="KAF2439830.1"/>
    <property type="molecule type" value="Genomic_DNA"/>
</dbReference>
<dbReference type="Gene3D" id="2.80.10.50">
    <property type="match status" value="1"/>
</dbReference>
<protein>
    <submittedName>
        <fullName evidence="1">Uncharacterized protein</fullName>
    </submittedName>
</protein>